<accession>A0AAV4RLZ1</accession>
<organism evidence="1 2">
    <name type="scientific">Caerostris darwini</name>
    <dbReference type="NCBI Taxonomy" id="1538125"/>
    <lineage>
        <taxon>Eukaryota</taxon>
        <taxon>Metazoa</taxon>
        <taxon>Ecdysozoa</taxon>
        <taxon>Arthropoda</taxon>
        <taxon>Chelicerata</taxon>
        <taxon>Arachnida</taxon>
        <taxon>Araneae</taxon>
        <taxon>Araneomorphae</taxon>
        <taxon>Entelegynae</taxon>
        <taxon>Araneoidea</taxon>
        <taxon>Araneidae</taxon>
        <taxon>Caerostris</taxon>
    </lineage>
</organism>
<dbReference type="AlphaFoldDB" id="A0AAV4RLZ1"/>
<evidence type="ECO:0000313" key="2">
    <source>
        <dbReference type="Proteomes" id="UP001054837"/>
    </source>
</evidence>
<dbReference type="EMBL" id="BPLQ01006451">
    <property type="protein sequence ID" value="GIY22495.1"/>
    <property type="molecule type" value="Genomic_DNA"/>
</dbReference>
<sequence length="175" mass="20631">MHKLIRITKVTWGLNPEIKKEIYNRVIEKIITYGFEDSYNDTARQNINLCKLQRIGLLNITKCYKTVSTDALSIPPIHITLRNRIKIYQLRQDILIQDKTFKFLDVESKPTIDPPWNRYKINWKVFDKDIRGFSIYTDDSKLNNQTGWVLVVFIDGHEEEHLLCKLNAEATVFMA</sequence>
<evidence type="ECO:0000313" key="1">
    <source>
        <dbReference type="EMBL" id="GIY22495.1"/>
    </source>
</evidence>
<gene>
    <name evidence="1" type="primary">R1A1-elementORF2_470</name>
    <name evidence="1" type="ORF">CDAR_200081</name>
</gene>
<reference evidence="1 2" key="1">
    <citation type="submission" date="2021-06" db="EMBL/GenBank/DDBJ databases">
        <title>Caerostris darwini draft genome.</title>
        <authorList>
            <person name="Kono N."/>
            <person name="Arakawa K."/>
        </authorList>
    </citation>
    <scope>NUCLEOTIDE SEQUENCE [LARGE SCALE GENOMIC DNA]</scope>
</reference>
<dbReference type="Proteomes" id="UP001054837">
    <property type="component" value="Unassembled WGS sequence"/>
</dbReference>
<protein>
    <submittedName>
        <fullName evidence="1">Uncharacterized protein</fullName>
    </submittedName>
</protein>
<proteinExistence type="predicted"/>
<comment type="caution">
    <text evidence="1">The sequence shown here is derived from an EMBL/GenBank/DDBJ whole genome shotgun (WGS) entry which is preliminary data.</text>
</comment>
<keyword evidence="2" id="KW-1185">Reference proteome</keyword>
<name>A0AAV4RLZ1_9ARAC</name>